<keyword evidence="2" id="KW-0285">Flavoprotein</keyword>
<organism evidence="12 13">
    <name type="scientific">Pseudomonas mangrovi</name>
    <dbReference type="NCBI Taxonomy" id="2161748"/>
    <lineage>
        <taxon>Bacteria</taxon>
        <taxon>Pseudomonadati</taxon>
        <taxon>Pseudomonadota</taxon>
        <taxon>Gammaproteobacteria</taxon>
        <taxon>Pseudomonadales</taxon>
        <taxon>Pseudomonadaceae</taxon>
        <taxon>Pseudomonas</taxon>
    </lineage>
</organism>
<dbReference type="InterPro" id="IPR017938">
    <property type="entry name" value="Riboflavin_synthase-like_b-brl"/>
</dbReference>
<evidence type="ECO:0000259" key="11">
    <source>
        <dbReference type="PROSITE" id="PS51384"/>
    </source>
</evidence>
<comment type="cofactor">
    <cofactor evidence="9">
        <name>[2Fe-2S] cluster</name>
        <dbReference type="ChEBI" id="CHEBI:190135"/>
    </cofactor>
</comment>
<dbReference type="PROSITE" id="PS51384">
    <property type="entry name" value="FAD_FR"/>
    <property type="match status" value="1"/>
</dbReference>
<dbReference type="Gene3D" id="3.40.50.80">
    <property type="entry name" value="Nucleotide-binding domain of ferredoxin-NADP reductase (FNR) module"/>
    <property type="match status" value="1"/>
</dbReference>
<dbReference type="SUPFAM" id="SSF54292">
    <property type="entry name" value="2Fe-2S ferredoxin-like"/>
    <property type="match status" value="1"/>
</dbReference>
<keyword evidence="5" id="KW-0274">FAD</keyword>
<evidence type="ECO:0000256" key="4">
    <source>
        <dbReference type="ARBA" id="ARBA00022723"/>
    </source>
</evidence>
<protein>
    <submittedName>
        <fullName evidence="12">Oxidoreductase</fullName>
    </submittedName>
</protein>
<gene>
    <name evidence="12" type="ORF">DBO85_18040</name>
</gene>
<dbReference type="InterPro" id="IPR036010">
    <property type="entry name" value="2Fe-2S_ferredoxin-like_sf"/>
</dbReference>
<dbReference type="GO" id="GO:0051537">
    <property type="term" value="F:2 iron, 2 sulfur cluster binding"/>
    <property type="evidence" value="ECO:0007669"/>
    <property type="project" value="UniProtKB-KW"/>
</dbReference>
<evidence type="ECO:0000313" key="12">
    <source>
        <dbReference type="EMBL" id="PTU73144.1"/>
    </source>
</evidence>
<dbReference type="InterPro" id="IPR001433">
    <property type="entry name" value="OxRdtase_FAD/NAD-bd"/>
</dbReference>
<dbReference type="InterPro" id="IPR001709">
    <property type="entry name" value="Flavoprot_Pyr_Nucl_cyt_Rdtase"/>
</dbReference>
<keyword evidence="3" id="KW-0001">2Fe-2S</keyword>
<dbReference type="PANTHER" id="PTHR47354:SF8">
    <property type="entry name" value="1,2-PHENYLACETYL-COA EPOXIDASE, SUBUNIT E"/>
    <property type="match status" value="1"/>
</dbReference>
<dbReference type="PROSITE" id="PS51085">
    <property type="entry name" value="2FE2S_FER_2"/>
    <property type="match status" value="1"/>
</dbReference>
<evidence type="ECO:0000259" key="10">
    <source>
        <dbReference type="PROSITE" id="PS51085"/>
    </source>
</evidence>
<dbReference type="EMBL" id="QASN01000021">
    <property type="protein sequence ID" value="PTU73144.1"/>
    <property type="molecule type" value="Genomic_DNA"/>
</dbReference>
<dbReference type="InterPro" id="IPR050415">
    <property type="entry name" value="MRET"/>
</dbReference>
<evidence type="ECO:0000256" key="3">
    <source>
        <dbReference type="ARBA" id="ARBA00022714"/>
    </source>
</evidence>
<comment type="cofactor">
    <cofactor evidence="1">
        <name>FAD</name>
        <dbReference type="ChEBI" id="CHEBI:57692"/>
    </cofactor>
</comment>
<dbReference type="GO" id="GO:0016491">
    <property type="term" value="F:oxidoreductase activity"/>
    <property type="evidence" value="ECO:0007669"/>
    <property type="project" value="UniProtKB-KW"/>
</dbReference>
<dbReference type="InterPro" id="IPR039261">
    <property type="entry name" value="FNR_nucleotide-bd"/>
</dbReference>
<dbReference type="InterPro" id="IPR017927">
    <property type="entry name" value="FAD-bd_FR_type"/>
</dbReference>
<dbReference type="PRINTS" id="PR00410">
    <property type="entry name" value="PHEHYDRXLASE"/>
</dbReference>
<evidence type="ECO:0000256" key="2">
    <source>
        <dbReference type="ARBA" id="ARBA00022630"/>
    </source>
</evidence>
<sequence>MSKMLNLKVVAVEAETADAVTIHLKPPFMRKLDYLAGQYLSLEFDAAGTPQRRAYSLSSTPGLDRHLSITVKRVDGGLVSARLVEQLTAGDRVRSLGTSGRFVLAQGARHLVMLAGGSGITPIFSIIKQALHFELDSRITLIYCNRNRQSVIFADKLDQLAARYPGRLQVIHLFSRPEDGSAGARLCQERAMELLAPLNGEHTHYYLCGPAGMMQQAREALRSLQVADNRVHLENFVAPVKPAAAPTGLASQVHLHLQGREYSFAVSPGQTILEAALAQGVEPPFSCRSGFCTACVCTRLTGEVEMAEGHGLSPAELKMGQALMCVGYPKTAEVRLTVD</sequence>
<accession>A0A2T5P601</accession>
<evidence type="ECO:0000256" key="6">
    <source>
        <dbReference type="ARBA" id="ARBA00023002"/>
    </source>
</evidence>
<dbReference type="PROSITE" id="PS00197">
    <property type="entry name" value="2FE2S_FER_1"/>
    <property type="match status" value="1"/>
</dbReference>
<dbReference type="InterPro" id="IPR012675">
    <property type="entry name" value="Beta-grasp_dom_sf"/>
</dbReference>
<keyword evidence="4" id="KW-0479">Metal-binding</keyword>
<keyword evidence="13" id="KW-1185">Reference proteome</keyword>
<evidence type="ECO:0000313" key="13">
    <source>
        <dbReference type="Proteomes" id="UP000244064"/>
    </source>
</evidence>
<name>A0A2T5P601_9PSED</name>
<dbReference type="GO" id="GO:0046872">
    <property type="term" value="F:metal ion binding"/>
    <property type="evidence" value="ECO:0007669"/>
    <property type="project" value="UniProtKB-KW"/>
</dbReference>
<dbReference type="InterPro" id="IPR001041">
    <property type="entry name" value="2Fe-2S_ferredoxin-type"/>
</dbReference>
<dbReference type="RefSeq" id="WP_108109020.1">
    <property type="nucleotide sequence ID" value="NZ_QASN01000021.1"/>
</dbReference>
<feature type="domain" description="FAD-binding FR-type" evidence="11">
    <location>
        <begin position="2"/>
        <end position="105"/>
    </location>
</feature>
<dbReference type="SUPFAM" id="SSF52343">
    <property type="entry name" value="Ferredoxin reductase-like, C-terminal NADP-linked domain"/>
    <property type="match status" value="1"/>
</dbReference>
<dbReference type="Pfam" id="PF00111">
    <property type="entry name" value="Fer2"/>
    <property type="match status" value="1"/>
</dbReference>
<dbReference type="CDD" id="cd00207">
    <property type="entry name" value="fer2"/>
    <property type="match status" value="1"/>
</dbReference>
<evidence type="ECO:0000256" key="8">
    <source>
        <dbReference type="ARBA" id="ARBA00023014"/>
    </source>
</evidence>
<evidence type="ECO:0000256" key="7">
    <source>
        <dbReference type="ARBA" id="ARBA00023004"/>
    </source>
</evidence>
<comment type="caution">
    <text evidence="12">The sequence shown here is derived from an EMBL/GenBank/DDBJ whole genome shotgun (WGS) entry which is preliminary data.</text>
</comment>
<dbReference type="SUPFAM" id="SSF63380">
    <property type="entry name" value="Riboflavin synthase domain-like"/>
    <property type="match status" value="1"/>
</dbReference>
<dbReference type="AlphaFoldDB" id="A0A2T5P601"/>
<keyword evidence="7" id="KW-0408">Iron</keyword>
<feature type="domain" description="2Fe-2S ferredoxin-type" evidence="10">
    <location>
        <begin position="251"/>
        <end position="339"/>
    </location>
</feature>
<dbReference type="Proteomes" id="UP000244064">
    <property type="component" value="Unassembled WGS sequence"/>
</dbReference>
<evidence type="ECO:0000256" key="1">
    <source>
        <dbReference type="ARBA" id="ARBA00001974"/>
    </source>
</evidence>
<keyword evidence="8" id="KW-0411">Iron-sulfur</keyword>
<proteinExistence type="predicted"/>
<dbReference type="CDD" id="cd06214">
    <property type="entry name" value="PA_degradation_oxidoreductase_like"/>
    <property type="match status" value="1"/>
</dbReference>
<dbReference type="PRINTS" id="PR00371">
    <property type="entry name" value="FPNCR"/>
</dbReference>
<dbReference type="GO" id="GO:0050660">
    <property type="term" value="F:flavin adenine dinucleotide binding"/>
    <property type="evidence" value="ECO:0007669"/>
    <property type="project" value="TreeGrafter"/>
</dbReference>
<dbReference type="InterPro" id="IPR006058">
    <property type="entry name" value="2Fe2S_fd_BS"/>
</dbReference>
<dbReference type="Pfam" id="PF00175">
    <property type="entry name" value="NAD_binding_1"/>
    <property type="match status" value="1"/>
</dbReference>
<reference evidence="12 13" key="1">
    <citation type="submission" date="2018-04" db="EMBL/GenBank/DDBJ databases">
        <title>Pseudomonas sp. nov., isolated from mangrove soil.</title>
        <authorList>
            <person name="Chen C."/>
        </authorList>
    </citation>
    <scope>NUCLEOTIDE SEQUENCE [LARGE SCALE GENOMIC DNA]</scope>
    <source>
        <strain evidence="12 13">TC-11</strain>
    </source>
</reference>
<evidence type="ECO:0000256" key="5">
    <source>
        <dbReference type="ARBA" id="ARBA00022827"/>
    </source>
</evidence>
<dbReference type="PANTHER" id="PTHR47354">
    <property type="entry name" value="NADH OXIDOREDUCTASE HCR"/>
    <property type="match status" value="1"/>
</dbReference>
<dbReference type="Pfam" id="PF00970">
    <property type="entry name" value="FAD_binding_6"/>
    <property type="match status" value="1"/>
</dbReference>
<dbReference type="InterPro" id="IPR008333">
    <property type="entry name" value="Cbr1-like_FAD-bd_dom"/>
</dbReference>
<keyword evidence="6" id="KW-0560">Oxidoreductase</keyword>
<dbReference type="Gene3D" id="2.40.30.10">
    <property type="entry name" value="Translation factors"/>
    <property type="match status" value="1"/>
</dbReference>
<dbReference type="OrthoDB" id="9796486at2"/>
<dbReference type="Gene3D" id="3.10.20.30">
    <property type="match status" value="1"/>
</dbReference>
<evidence type="ECO:0000256" key="9">
    <source>
        <dbReference type="ARBA" id="ARBA00034078"/>
    </source>
</evidence>